<dbReference type="STRING" id="27835.A0A0N4YYN6"/>
<keyword evidence="5" id="KW-1185">Reference proteome</keyword>
<sequence length="307" mass="34732">MNTVDFILISNWHSLVALPFYVENSGFKGVVYATEPVVQFGRMMILELLEYLERIVFDPVGSEWKNPLVYSTFPNAIAKNPLEWKPFYSKQAMEQALSRITTVAFNQTVDLEGIVSVQACPSGYSIGSTNWVFKTEYERIGYLASSSVRPTHCRSVEWEHLQEADALILTSLGRTLDFAYEGSIPEIAQTITDTLKRGGNVLMPVSPVGTVFDLIDIVSRSIDNAGGMYSETRIYFVSPVAKGALAYSNVNAEWLIEGRQNAVYVPEEPFCHTALVRNGRLKLFENIYESFCREFKTPCVQWVLYFY</sequence>
<evidence type="ECO:0000313" key="6">
    <source>
        <dbReference type="WBParaSite" id="NBR_0002235801-mRNA-1"/>
    </source>
</evidence>
<dbReference type="GO" id="GO:0032039">
    <property type="term" value="C:integrator complex"/>
    <property type="evidence" value="ECO:0007669"/>
    <property type="project" value="InterPro"/>
</dbReference>
<dbReference type="GO" id="GO:0034472">
    <property type="term" value="P:snRNA 3'-end processing"/>
    <property type="evidence" value="ECO:0007669"/>
    <property type="project" value="TreeGrafter"/>
</dbReference>
<dbReference type="InterPro" id="IPR027074">
    <property type="entry name" value="Integrator_9su"/>
</dbReference>
<accession>A0A0N4YYN6</accession>
<evidence type="ECO:0000256" key="1">
    <source>
        <dbReference type="ARBA" id="ARBA00004123"/>
    </source>
</evidence>
<dbReference type="EMBL" id="UYSL01027878">
    <property type="protein sequence ID" value="VDL87148.1"/>
    <property type="molecule type" value="Genomic_DNA"/>
</dbReference>
<gene>
    <name evidence="4" type="ORF">NBR_LOCUS22360</name>
</gene>
<name>A0A0N4YYN6_NIPBR</name>
<evidence type="ECO:0000256" key="2">
    <source>
        <dbReference type="ARBA" id="ARBA00023242"/>
    </source>
</evidence>
<evidence type="ECO:0000313" key="4">
    <source>
        <dbReference type="EMBL" id="VDL87148.1"/>
    </source>
</evidence>
<organism evidence="6">
    <name type="scientific">Nippostrongylus brasiliensis</name>
    <name type="common">Rat hookworm</name>
    <dbReference type="NCBI Taxonomy" id="27835"/>
    <lineage>
        <taxon>Eukaryota</taxon>
        <taxon>Metazoa</taxon>
        <taxon>Ecdysozoa</taxon>
        <taxon>Nematoda</taxon>
        <taxon>Chromadorea</taxon>
        <taxon>Rhabditida</taxon>
        <taxon>Rhabditina</taxon>
        <taxon>Rhabditomorpha</taxon>
        <taxon>Strongyloidea</taxon>
        <taxon>Heligmosomidae</taxon>
        <taxon>Nippostrongylus</taxon>
    </lineage>
</organism>
<dbReference type="InterPro" id="IPR001279">
    <property type="entry name" value="Metallo-B-lactamas"/>
</dbReference>
<dbReference type="AlphaFoldDB" id="A0A0N4YYN6"/>
<evidence type="ECO:0000259" key="3">
    <source>
        <dbReference type="Pfam" id="PF16661"/>
    </source>
</evidence>
<proteinExistence type="predicted"/>
<feature type="domain" description="Metallo-beta-lactamase" evidence="3">
    <location>
        <begin position="2"/>
        <end position="143"/>
    </location>
</feature>
<dbReference type="WBParaSite" id="NBR_0002235801-mRNA-1">
    <property type="protein sequence ID" value="NBR_0002235801-mRNA-1"/>
    <property type="gene ID" value="NBR_0002235801"/>
</dbReference>
<dbReference type="InterPro" id="IPR036866">
    <property type="entry name" value="RibonucZ/Hydroxyglut_hydro"/>
</dbReference>
<evidence type="ECO:0000313" key="5">
    <source>
        <dbReference type="Proteomes" id="UP000271162"/>
    </source>
</evidence>
<dbReference type="Proteomes" id="UP000271162">
    <property type="component" value="Unassembled WGS sequence"/>
</dbReference>
<dbReference type="PANTHER" id="PTHR46094">
    <property type="entry name" value="INTEGRATOR COMPLEX SUBUNIT 9"/>
    <property type="match status" value="1"/>
</dbReference>
<dbReference type="OMA" id="EEICYND"/>
<dbReference type="Gene3D" id="3.60.15.10">
    <property type="entry name" value="Ribonuclease Z/Hydroxyacylglutathione hydrolase-like"/>
    <property type="match status" value="1"/>
</dbReference>
<reference evidence="4 5" key="2">
    <citation type="submission" date="2018-11" db="EMBL/GenBank/DDBJ databases">
        <authorList>
            <consortium name="Pathogen Informatics"/>
        </authorList>
    </citation>
    <scope>NUCLEOTIDE SEQUENCE [LARGE SCALE GENOMIC DNA]</scope>
</reference>
<comment type="subcellular location">
    <subcellularLocation>
        <location evidence="1">Nucleus</location>
    </subcellularLocation>
</comment>
<dbReference type="SUPFAM" id="SSF56281">
    <property type="entry name" value="Metallo-hydrolase/oxidoreductase"/>
    <property type="match status" value="1"/>
</dbReference>
<reference evidence="6" key="1">
    <citation type="submission" date="2017-02" db="UniProtKB">
        <authorList>
            <consortium name="WormBaseParasite"/>
        </authorList>
    </citation>
    <scope>IDENTIFICATION</scope>
</reference>
<dbReference type="Pfam" id="PF16661">
    <property type="entry name" value="Lactamase_B_6"/>
    <property type="match status" value="1"/>
</dbReference>
<keyword evidence="2" id="KW-0539">Nucleus</keyword>
<dbReference type="PANTHER" id="PTHR46094:SF1">
    <property type="entry name" value="INTEGRATOR COMPLEX SUBUNIT 9"/>
    <property type="match status" value="1"/>
</dbReference>
<protein>
    <submittedName>
        <fullName evidence="6">Integrator complex subunit 9 (inferred by orthology to a human protein)</fullName>
    </submittedName>
</protein>